<dbReference type="AlphaFoldDB" id="A0AAD0KKM9"/>
<dbReference type="Pfam" id="PF02452">
    <property type="entry name" value="PemK_toxin"/>
    <property type="match status" value="1"/>
</dbReference>
<keyword evidence="2" id="KW-1277">Toxin-antitoxin system</keyword>
<evidence type="ECO:0000313" key="4">
    <source>
        <dbReference type="Proteomes" id="UP000249163"/>
    </source>
</evidence>
<dbReference type="Gene3D" id="2.30.30.110">
    <property type="match status" value="1"/>
</dbReference>
<accession>A0AAD0KKM9</accession>
<dbReference type="GO" id="GO:0003677">
    <property type="term" value="F:DNA binding"/>
    <property type="evidence" value="ECO:0007669"/>
    <property type="project" value="InterPro"/>
</dbReference>
<dbReference type="EMBL" id="CP021965">
    <property type="protein sequence ID" value="AWV34931.1"/>
    <property type="molecule type" value="Genomic_DNA"/>
</dbReference>
<evidence type="ECO:0000313" key="3">
    <source>
        <dbReference type="EMBL" id="AWV34931.1"/>
    </source>
</evidence>
<protein>
    <submittedName>
        <fullName evidence="3">Uncharacterized protein</fullName>
    </submittedName>
</protein>
<reference evidence="3 4" key="1">
    <citation type="submission" date="2017-06" db="EMBL/GenBank/DDBJ databases">
        <title>Complete genome sequence of Paenibacillus odorifer CBA7130.</title>
        <authorList>
            <person name="Nam Y.-D."/>
            <person name="Kang J."/>
            <person name="Chung W.-H."/>
        </authorList>
    </citation>
    <scope>NUCLEOTIDE SEQUENCE [LARGE SCALE GENOMIC DNA]</scope>
    <source>
        <strain evidence="3 4">CBA7130</strain>
    </source>
</reference>
<evidence type="ECO:0000256" key="2">
    <source>
        <dbReference type="ARBA" id="ARBA00022649"/>
    </source>
</evidence>
<gene>
    <name evidence="3" type="ORF">CD191_21135</name>
</gene>
<proteinExistence type="inferred from homology"/>
<organism evidence="3 4">
    <name type="scientific">Paenibacillus odorifer</name>
    <dbReference type="NCBI Taxonomy" id="189426"/>
    <lineage>
        <taxon>Bacteria</taxon>
        <taxon>Bacillati</taxon>
        <taxon>Bacillota</taxon>
        <taxon>Bacilli</taxon>
        <taxon>Bacillales</taxon>
        <taxon>Paenibacillaceae</taxon>
        <taxon>Paenibacillus</taxon>
    </lineage>
</organism>
<sequence>MIRLDTEEEKVEISLSTKIITLKEDPIALKDVAEILEQIKVCILDCEAEESLAVVKWLFEKVSMRNDPEIKKDFALFSKGIYYAKLGKNIGSEIEKDRPCILISSTSKSEVAVVVPISDEDKYIGSTFWFHVPINDVGTALVEQIRTISKGRIRRPLKIGNKIKEISESERISINQAIDKLKLQPKRA</sequence>
<dbReference type="InterPro" id="IPR011067">
    <property type="entry name" value="Plasmid_toxin/cell-grow_inhib"/>
</dbReference>
<comment type="similarity">
    <text evidence="1">Belongs to the PemK/MazF family.</text>
</comment>
<dbReference type="InterPro" id="IPR003477">
    <property type="entry name" value="PemK-like"/>
</dbReference>
<name>A0AAD0KKM9_9BACL</name>
<evidence type="ECO:0000256" key="1">
    <source>
        <dbReference type="ARBA" id="ARBA00007521"/>
    </source>
</evidence>
<dbReference type="SUPFAM" id="SSF50118">
    <property type="entry name" value="Cell growth inhibitor/plasmid maintenance toxic component"/>
    <property type="match status" value="1"/>
</dbReference>
<dbReference type="Proteomes" id="UP000249163">
    <property type="component" value="Chromosome"/>
</dbReference>